<dbReference type="InterPro" id="IPR016035">
    <property type="entry name" value="Acyl_Trfase/lysoPLipase"/>
</dbReference>
<organism evidence="7 8">
    <name type="scientific">Gordonia desulfuricans</name>
    <dbReference type="NCBI Taxonomy" id="89051"/>
    <lineage>
        <taxon>Bacteria</taxon>
        <taxon>Bacillati</taxon>
        <taxon>Actinomycetota</taxon>
        <taxon>Actinomycetes</taxon>
        <taxon>Mycobacteriales</taxon>
        <taxon>Gordoniaceae</taxon>
        <taxon>Gordonia</taxon>
    </lineage>
</organism>
<dbReference type="Proteomes" id="UP000466307">
    <property type="component" value="Unassembled WGS sequence"/>
</dbReference>
<evidence type="ECO:0000259" key="6">
    <source>
        <dbReference type="PROSITE" id="PS51635"/>
    </source>
</evidence>
<dbReference type="PANTHER" id="PTHR14226">
    <property type="entry name" value="NEUROPATHY TARGET ESTERASE/SWISS CHEESE D.MELANOGASTER"/>
    <property type="match status" value="1"/>
</dbReference>
<feature type="domain" description="PNPLA" evidence="6">
    <location>
        <begin position="9"/>
        <end position="170"/>
    </location>
</feature>
<comment type="caution">
    <text evidence="7">The sequence shown here is derived from an EMBL/GenBank/DDBJ whole genome shotgun (WGS) entry which is preliminary data.</text>
</comment>
<reference evidence="7 8" key="1">
    <citation type="submission" date="2020-01" db="EMBL/GenBank/DDBJ databases">
        <title>Investigation of new actinobacteria for the biodesulphurisation of diesel fuel.</title>
        <authorList>
            <person name="Athi Narayanan S.M."/>
        </authorList>
    </citation>
    <scope>NUCLEOTIDE SEQUENCE [LARGE SCALE GENOMIC DNA]</scope>
    <source>
        <strain evidence="7 8">213E</strain>
    </source>
</reference>
<feature type="active site" description="Nucleophile" evidence="4">
    <location>
        <position position="42"/>
    </location>
</feature>
<dbReference type="PANTHER" id="PTHR14226:SF76">
    <property type="entry name" value="NTE FAMILY PROTEIN RSSA"/>
    <property type="match status" value="1"/>
</dbReference>
<proteinExistence type="predicted"/>
<gene>
    <name evidence="7" type="ORF">GYA93_06885</name>
</gene>
<keyword evidence="1 4" id="KW-0378">Hydrolase</keyword>
<keyword evidence="8" id="KW-1185">Reference proteome</keyword>
<dbReference type="Gene3D" id="3.40.1090.10">
    <property type="entry name" value="Cytosolic phospholipase A2 catalytic domain"/>
    <property type="match status" value="2"/>
</dbReference>
<dbReference type="AlphaFoldDB" id="A0A7K3LM41"/>
<feature type="region of interest" description="Disordered" evidence="5">
    <location>
        <begin position="182"/>
        <end position="231"/>
    </location>
</feature>
<feature type="short sequence motif" description="GXSXG" evidence="4">
    <location>
        <begin position="40"/>
        <end position="44"/>
    </location>
</feature>
<name>A0A7K3LM41_9ACTN</name>
<evidence type="ECO:0000256" key="3">
    <source>
        <dbReference type="ARBA" id="ARBA00023098"/>
    </source>
</evidence>
<dbReference type="SUPFAM" id="SSF52151">
    <property type="entry name" value="FabD/lysophospholipase-like"/>
    <property type="match status" value="1"/>
</dbReference>
<feature type="compositionally biased region" description="Basic and acidic residues" evidence="5">
    <location>
        <begin position="197"/>
        <end position="231"/>
    </location>
</feature>
<evidence type="ECO:0000256" key="1">
    <source>
        <dbReference type="ARBA" id="ARBA00022801"/>
    </source>
</evidence>
<dbReference type="InterPro" id="IPR050301">
    <property type="entry name" value="NTE"/>
</dbReference>
<feature type="active site" description="Proton acceptor" evidence="4">
    <location>
        <position position="157"/>
    </location>
</feature>
<dbReference type="PROSITE" id="PS51635">
    <property type="entry name" value="PNPLA"/>
    <property type="match status" value="1"/>
</dbReference>
<keyword evidence="3 4" id="KW-0443">Lipid metabolism</keyword>
<dbReference type="InterPro" id="IPR002641">
    <property type="entry name" value="PNPLA_dom"/>
</dbReference>
<evidence type="ECO:0000313" key="7">
    <source>
        <dbReference type="EMBL" id="NDK89309.1"/>
    </source>
</evidence>
<accession>A0A7K3LM41</accession>
<sequence length="363" mass="38777">MPGGSRVALALGSGGARGYAHIGVIAELEARGFTLVSVAGSSMGALVGGLYCGGGLDDYVRWASGLTQIDVMRLLDVSLSRQGGVIGAERVVARVRDILGDARIEDLAIPFTAVATDLGTGRSVWFQKGSLVDAIRASIAIPGVIAPHRYDGRLLADGGILDPLPVAPTSAVNSDVTIGVVLDADGGPGTGATRVPGGRDKDRDRESRENKEPREPKESREHREPKDKGIIRRNMEPLLSGDFVRSVRDRIGLDVPTVAPETADGPYQDMLDELGRADPAATRAAEPEVRMARTMGRMEVLSRSLDIMSVALTRHQIAGYPPDILIRVPRKAVRTLDFHKATEMIELGRTLTAEALDRLPEQS</sequence>
<dbReference type="Pfam" id="PF01734">
    <property type="entry name" value="Patatin"/>
    <property type="match status" value="1"/>
</dbReference>
<dbReference type="GO" id="GO:0016787">
    <property type="term" value="F:hydrolase activity"/>
    <property type="evidence" value="ECO:0007669"/>
    <property type="project" value="UniProtKB-UniRule"/>
</dbReference>
<dbReference type="GO" id="GO:0016042">
    <property type="term" value="P:lipid catabolic process"/>
    <property type="evidence" value="ECO:0007669"/>
    <property type="project" value="UniProtKB-UniRule"/>
</dbReference>
<comment type="caution">
    <text evidence="4">Lacks conserved residue(s) required for the propagation of feature annotation.</text>
</comment>
<evidence type="ECO:0000256" key="4">
    <source>
        <dbReference type="PROSITE-ProRule" id="PRU01161"/>
    </source>
</evidence>
<evidence type="ECO:0000313" key="8">
    <source>
        <dbReference type="Proteomes" id="UP000466307"/>
    </source>
</evidence>
<protein>
    <submittedName>
        <fullName evidence="7">Esterase</fullName>
    </submittedName>
</protein>
<evidence type="ECO:0000256" key="5">
    <source>
        <dbReference type="SAM" id="MobiDB-lite"/>
    </source>
</evidence>
<evidence type="ECO:0000256" key="2">
    <source>
        <dbReference type="ARBA" id="ARBA00022963"/>
    </source>
</evidence>
<dbReference type="RefSeq" id="WP_059039579.1">
    <property type="nucleotide sequence ID" value="NZ_JAADZU010000015.1"/>
</dbReference>
<dbReference type="EMBL" id="JAADZU010000015">
    <property type="protein sequence ID" value="NDK89309.1"/>
    <property type="molecule type" value="Genomic_DNA"/>
</dbReference>
<keyword evidence="2 4" id="KW-0442">Lipid degradation</keyword>
<feature type="short sequence motif" description="DGA/G" evidence="4">
    <location>
        <begin position="157"/>
        <end position="159"/>
    </location>
</feature>